<evidence type="ECO:0000259" key="10">
    <source>
        <dbReference type="Pfam" id="PF02602"/>
    </source>
</evidence>
<dbReference type="Pfam" id="PF02602">
    <property type="entry name" value="HEM4"/>
    <property type="match status" value="1"/>
</dbReference>
<dbReference type="SUPFAM" id="SSF69618">
    <property type="entry name" value="HemD-like"/>
    <property type="match status" value="1"/>
</dbReference>
<name>A0A0M0GAP9_SPOGL</name>
<dbReference type="OrthoDB" id="9815856at2"/>
<evidence type="ECO:0000256" key="4">
    <source>
        <dbReference type="ARBA" id="ARBA00023239"/>
    </source>
</evidence>
<comment type="function">
    <text evidence="6 9">Catalyzes cyclization of the linear tetrapyrrole, hydroxymethylbilane, to the macrocyclic uroporphyrinogen III.</text>
</comment>
<dbReference type="Proteomes" id="UP000037109">
    <property type="component" value="Unassembled WGS sequence"/>
</dbReference>
<keyword evidence="4 9" id="KW-0456">Lyase</keyword>
<dbReference type="STRING" id="1459.AF332_08595"/>
<dbReference type="UniPathway" id="UPA00251">
    <property type="reaction ID" value="UER00320"/>
</dbReference>
<dbReference type="GO" id="GO:0006782">
    <property type="term" value="P:protoporphyrinogen IX biosynthetic process"/>
    <property type="evidence" value="ECO:0007669"/>
    <property type="project" value="UniProtKB-UniRule"/>
</dbReference>
<dbReference type="PANTHER" id="PTHR38042:SF1">
    <property type="entry name" value="UROPORPHYRINOGEN-III SYNTHASE, CHLOROPLASTIC"/>
    <property type="match status" value="1"/>
</dbReference>
<dbReference type="RefSeq" id="WP_053434218.1">
    <property type="nucleotide sequence ID" value="NZ_LGUF01000007.1"/>
</dbReference>
<dbReference type="PANTHER" id="PTHR38042">
    <property type="entry name" value="UROPORPHYRINOGEN-III SYNTHASE, CHLOROPLASTIC"/>
    <property type="match status" value="1"/>
</dbReference>
<evidence type="ECO:0000256" key="8">
    <source>
        <dbReference type="ARBA" id="ARBA00048617"/>
    </source>
</evidence>
<keyword evidence="12" id="KW-1185">Reference proteome</keyword>
<dbReference type="GO" id="GO:0006780">
    <property type="term" value="P:uroporphyrinogen III biosynthetic process"/>
    <property type="evidence" value="ECO:0007669"/>
    <property type="project" value="UniProtKB-UniRule"/>
</dbReference>
<comment type="caution">
    <text evidence="11">The sequence shown here is derived from an EMBL/GenBank/DDBJ whole genome shotgun (WGS) entry which is preliminary data.</text>
</comment>
<evidence type="ECO:0000256" key="6">
    <source>
        <dbReference type="ARBA" id="ARBA00037589"/>
    </source>
</evidence>
<gene>
    <name evidence="11" type="ORF">AF332_08595</name>
</gene>
<accession>A0A0M0GAP9</accession>
<keyword evidence="5 9" id="KW-0627">Porphyrin biosynthesis</keyword>
<dbReference type="EMBL" id="LGUF01000007">
    <property type="protein sequence ID" value="KON86858.1"/>
    <property type="molecule type" value="Genomic_DNA"/>
</dbReference>
<evidence type="ECO:0000313" key="11">
    <source>
        <dbReference type="EMBL" id="KON86858.1"/>
    </source>
</evidence>
<dbReference type="InterPro" id="IPR039793">
    <property type="entry name" value="UROS/Hem4"/>
</dbReference>
<organism evidence="11 12">
    <name type="scientific">Sporosarcina globispora</name>
    <name type="common">Bacillus globisporus</name>
    <dbReference type="NCBI Taxonomy" id="1459"/>
    <lineage>
        <taxon>Bacteria</taxon>
        <taxon>Bacillati</taxon>
        <taxon>Bacillota</taxon>
        <taxon>Bacilli</taxon>
        <taxon>Bacillales</taxon>
        <taxon>Caryophanaceae</taxon>
        <taxon>Sporosarcina</taxon>
    </lineage>
</organism>
<dbReference type="PATRIC" id="fig|1459.3.peg.1822"/>
<dbReference type="InterPro" id="IPR036108">
    <property type="entry name" value="4pyrrol_syn_uPrphyn_synt_sf"/>
</dbReference>
<dbReference type="GO" id="GO:0004852">
    <property type="term" value="F:uroporphyrinogen-III synthase activity"/>
    <property type="evidence" value="ECO:0007669"/>
    <property type="project" value="UniProtKB-UniRule"/>
</dbReference>
<dbReference type="CDD" id="cd06578">
    <property type="entry name" value="HemD"/>
    <property type="match status" value="1"/>
</dbReference>
<sequence length="260" mass="28945">MKPASPLEGMTVLVPRGKKQAQSFSALINSYGGIPVEIPLIAFEPVRNKEALFEAHKRIHAYDWVIFTSKIAVDAFFENLSLTGPFPKIAVIGEKTKKLLIDKGLMVHFMPREYVAEGFVEDFMPFIEKDMKVLIPKGNLARDYIGSSLSKNGAEVDEIIVYETTFPRESIILLKNQLSGKGLDILPFTSPSTVDHFMGALKELGYQNTVINSVVGCIGPVTKERAEAYGLHVHAVPEDYTVHSMLKSIISYLAETRREN</sequence>
<evidence type="ECO:0000256" key="9">
    <source>
        <dbReference type="RuleBase" id="RU366031"/>
    </source>
</evidence>
<dbReference type="InterPro" id="IPR003754">
    <property type="entry name" value="4pyrrol_synth_uPrphyn_synth"/>
</dbReference>
<dbReference type="EC" id="4.2.1.75" evidence="3 9"/>
<protein>
    <recommendedName>
        <fullName evidence="7 9">Uroporphyrinogen-III synthase</fullName>
        <ecNumber evidence="3 9">4.2.1.75</ecNumber>
    </recommendedName>
</protein>
<feature type="domain" description="Tetrapyrrole biosynthesis uroporphyrinogen III synthase" evidence="10">
    <location>
        <begin position="23"/>
        <end position="246"/>
    </location>
</feature>
<evidence type="ECO:0000256" key="7">
    <source>
        <dbReference type="ARBA" id="ARBA00040167"/>
    </source>
</evidence>
<dbReference type="Gene3D" id="3.40.50.10090">
    <property type="match status" value="2"/>
</dbReference>
<evidence type="ECO:0000313" key="12">
    <source>
        <dbReference type="Proteomes" id="UP000037109"/>
    </source>
</evidence>
<comment type="catalytic activity">
    <reaction evidence="8 9">
        <text>hydroxymethylbilane = uroporphyrinogen III + H2O</text>
        <dbReference type="Rhea" id="RHEA:18965"/>
        <dbReference type="ChEBI" id="CHEBI:15377"/>
        <dbReference type="ChEBI" id="CHEBI:57308"/>
        <dbReference type="ChEBI" id="CHEBI:57845"/>
        <dbReference type="EC" id="4.2.1.75"/>
    </reaction>
</comment>
<evidence type="ECO:0000256" key="5">
    <source>
        <dbReference type="ARBA" id="ARBA00023244"/>
    </source>
</evidence>
<evidence type="ECO:0000256" key="1">
    <source>
        <dbReference type="ARBA" id="ARBA00004772"/>
    </source>
</evidence>
<comment type="pathway">
    <text evidence="1 9">Porphyrin-containing compound metabolism; protoporphyrin-IX biosynthesis; coproporphyrinogen-III from 5-aminolevulinate: step 3/4.</text>
</comment>
<evidence type="ECO:0000256" key="3">
    <source>
        <dbReference type="ARBA" id="ARBA00013109"/>
    </source>
</evidence>
<comment type="similarity">
    <text evidence="2 9">Belongs to the uroporphyrinogen-III synthase family.</text>
</comment>
<reference evidence="12" key="1">
    <citation type="submission" date="2015-07" db="EMBL/GenBank/DDBJ databases">
        <title>Fjat-10036 dsm4.</title>
        <authorList>
            <person name="Liu B."/>
            <person name="Wang J."/>
            <person name="Zhu Y."/>
            <person name="Liu G."/>
            <person name="Chen Q."/>
            <person name="Chen Z."/>
            <person name="Lan J."/>
            <person name="Che J."/>
            <person name="Ge C."/>
            <person name="Shi H."/>
            <person name="Pan Z."/>
            <person name="Liu X."/>
        </authorList>
    </citation>
    <scope>NUCLEOTIDE SEQUENCE [LARGE SCALE GENOMIC DNA]</scope>
    <source>
        <strain evidence="12">DSM 4</strain>
    </source>
</reference>
<dbReference type="AlphaFoldDB" id="A0A0M0GAP9"/>
<proteinExistence type="inferred from homology"/>
<evidence type="ECO:0000256" key="2">
    <source>
        <dbReference type="ARBA" id="ARBA00008133"/>
    </source>
</evidence>